<dbReference type="Proteomes" id="UP001290101">
    <property type="component" value="Unassembled WGS sequence"/>
</dbReference>
<evidence type="ECO:0000256" key="1">
    <source>
        <dbReference type="SAM" id="MobiDB-lite"/>
    </source>
</evidence>
<protein>
    <recommendedName>
        <fullName evidence="4">Integrase</fullName>
    </recommendedName>
</protein>
<name>A0ABU5JLS9_9ACTN</name>
<reference evidence="2 3" key="1">
    <citation type="submission" date="2023-12" db="EMBL/GenBank/DDBJ databases">
        <title>Micromonospora sp. nov., isolated from Atacama Desert.</title>
        <authorList>
            <person name="Carro L."/>
            <person name="Golinska P."/>
            <person name="Klenk H.-P."/>
            <person name="Goodfellow M."/>
        </authorList>
    </citation>
    <scope>NUCLEOTIDE SEQUENCE [LARGE SCALE GENOMIC DNA]</scope>
    <source>
        <strain evidence="2 3">4G53</strain>
    </source>
</reference>
<feature type="region of interest" description="Disordered" evidence="1">
    <location>
        <begin position="51"/>
        <end position="71"/>
    </location>
</feature>
<keyword evidence="3" id="KW-1185">Reference proteome</keyword>
<dbReference type="RefSeq" id="WP_322443165.1">
    <property type="nucleotide sequence ID" value="NZ_JAXOTQ010000049.1"/>
</dbReference>
<evidence type="ECO:0008006" key="4">
    <source>
        <dbReference type="Google" id="ProtNLM"/>
    </source>
</evidence>
<organism evidence="2 3">
    <name type="scientific">Micromonospora sicca</name>
    <dbReference type="NCBI Taxonomy" id="2202420"/>
    <lineage>
        <taxon>Bacteria</taxon>
        <taxon>Bacillati</taxon>
        <taxon>Actinomycetota</taxon>
        <taxon>Actinomycetes</taxon>
        <taxon>Micromonosporales</taxon>
        <taxon>Micromonosporaceae</taxon>
        <taxon>Micromonospora</taxon>
    </lineage>
</organism>
<gene>
    <name evidence="2" type="ORF">U2F25_29665</name>
</gene>
<dbReference type="EMBL" id="JAXOTQ010000049">
    <property type="protein sequence ID" value="MDZ5493587.1"/>
    <property type="molecule type" value="Genomic_DNA"/>
</dbReference>
<evidence type="ECO:0000313" key="2">
    <source>
        <dbReference type="EMBL" id="MDZ5493587.1"/>
    </source>
</evidence>
<proteinExistence type="predicted"/>
<accession>A0ABU5JLS9</accession>
<evidence type="ECO:0000313" key="3">
    <source>
        <dbReference type="Proteomes" id="UP001290101"/>
    </source>
</evidence>
<comment type="caution">
    <text evidence="2">The sequence shown here is derived from an EMBL/GenBank/DDBJ whole genome shotgun (WGS) entry which is preliminary data.</text>
</comment>
<sequence>MPLPIDGLTAPDSIEAWASRYLDAAVRGVRSAEVADKIALHLARFRDHFHTVHGHDRPTNPPGLPRPLRLQ</sequence>